<feature type="region of interest" description="Disordered" evidence="1">
    <location>
        <begin position="51"/>
        <end position="90"/>
    </location>
</feature>
<reference evidence="3" key="1">
    <citation type="submission" date="2012-07" db="EMBL/GenBank/DDBJ databases">
        <title>Genome of the Chinese tree shrew, a rising model animal genetically related to primates.</title>
        <authorList>
            <person name="Zhang G."/>
            <person name="Fan Y."/>
            <person name="Yao Y."/>
            <person name="Huang Z."/>
        </authorList>
    </citation>
    <scope>NUCLEOTIDE SEQUENCE [LARGE SCALE GENOMIC DNA]</scope>
</reference>
<sequence>MSYLPSLKSMVKRVKGKCPVDTLGVLKAKFPTETTSQQFFQDWGAQSQVRFGPHERGYGKGLVSPRSIASSLRQAASLPSPRNHSGTGER</sequence>
<evidence type="ECO:0000313" key="3">
    <source>
        <dbReference type="Proteomes" id="UP000011518"/>
    </source>
</evidence>
<feature type="compositionally biased region" description="Polar residues" evidence="1">
    <location>
        <begin position="80"/>
        <end position="90"/>
    </location>
</feature>
<organism evidence="2 3">
    <name type="scientific">Tupaia chinensis</name>
    <name type="common">Chinese tree shrew</name>
    <name type="synonym">Tupaia belangeri chinensis</name>
    <dbReference type="NCBI Taxonomy" id="246437"/>
    <lineage>
        <taxon>Eukaryota</taxon>
        <taxon>Metazoa</taxon>
        <taxon>Chordata</taxon>
        <taxon>Craniata</taxon>
        <taxon>Vertebrata</taxon>
        <taxon>Euteleostomi</taxon>
        <taxon>Mammalia</taxon>
        <taxon>Eutheria</taxon>
        <taxon>Euarchontoglires</taxon>
        <taxon>Scandentia</taxon>
        <taxon>Tupaiidae</taxon>
        <taxon>Tupaia</taxon>
    </lineage>
</organism>
<gene>
    <name evidence="2" type="ORF">TREES_T100002954</name>
</gene>
<dbReference type="EMBL" id="KB320703">
    <property type="protein sequence ID" value="ELW65041.1"/>
    <property type="molecule type" value="Genomic_DNA"/>
</dbReference>
<evidence type="ECO:0000313" key="2">
    <source>
        <dbReference type="EMBL" id="ELW65041.1"/>
    </source>
</evidence>
<reference evidence="3" key="2">
    <citation type="journal article" date="2013" name="Nat. Commun.">
        <title>Genome of the Chinese tree shrew.</title>
        <authorList>
            <person name="Fan Y."/>
            <person name="Huang Z.Y."/>
            <person name="Cao C.C."/>
            <person name="Chen C.S."/>
            <person name="Chen Y.X."/>
            <person name="Fan D.D."/>
            <person name="He J."/>
            <person name="Hou H.L."/>
            <person name="Hu L."/>
            <person name="Hu X.T."/>
            <person name="Jiang X.T."/>
            <person name="Lai R."/>
            <person name="Lang Y.S."/>
            <person name="Liang B."/>
            <person name="Liao S.G."/>
            <person name="Mu D."/>
            <person name="Ma Y.Y."/>
            <person name="Niu Y.Y."/>
            <person name="Sun X.Q."/>
            <person name="Xia J.Q."/>
            <person name="Xiao J."/>
            <person name="Xiong Z.Q."/>
            <person name="Xu L."/>
            <person name="Yang L."/>
            <person name="Zhang Y."/>
            <person name="Zhao W."/>
            <person name="Zhao X.D."/>
            <person name="Zheng Y.T."/>
            <person name="Zhou J.M."/>
            <person name="Zhu Y.B."/>
            <person name="Zhang G.J."/>
            <person name="Wang J."/>
            <person name="Yao Y.G."/>
        </authorList>
    </citation>
    <scope>NUCLEOTIDE SEQUENCE [LARGE SCALE GENOMIC DNA]</scope>
</reference>
<dbReference type="AlphaFoldDB" id="L9KQK0"/>
<protein>
    <submittedName>
        <fullName evidence="2">Uncharacterized protein</fullName>
    </submittedName>
</protein>
<accession>L9KQK0</accession>
<dbReference type="InParanoid" id="L9KQK0"/>
<dbReference type="Proteomes" id="UP000011518">
    <property type="component" value="Unassembled WGS sequence"/>
</dbReference>
<name>L9KQK0_TUPCH</name>
<evidence type="ECO:0000256" key="1">
    <source>
        <dbReference type="SAM" id="MobiDB-lite"/>
    </source>
</evidence>
<keyword evidence="3" id="KW-1185">Reference proteome</keyword>
<proteinExistence type="predicted"/>